<evidence type="ECO:0000259" key="6">
    <source>
        <dbReference type="Pfam" id="PF01975"/>
    </source>
</evidence>
<protein>
    <recommendedName>
        <fullName evidence="6">Survival protein SurE-like phosphatase/nucleotidase domain-containing protein</fullName>
    </recommendedName>
</protein>
<dbReference type="GO" id="GO:0000166">
    <property type="term" value="F:nucleotide binding"/>
    <property type="evidence" value="ECO:0007669"/>
    <property type="project" value="UniProtKB-KW"/>
</dbReference>
<dbReference type="InterPro" id="IPR002828">
    <property type="entry name" value="SurE-like_Pase/nucleotidase"/>
</dbReference>
<gene>
    <name evidence="7" type="ORF">S01H1_25318</name>
</gene>
<dbReference type="Gene3D" id="3.40.1210.10">
    <property type="entry name" value="Survival protein SurE-like phosphatase/nucleotidase"/>
    <property type="match status" value="1"/>
</dbReference>
<dbReference type="SUPFAM" id="SSF64167">
    <property type="entry name" value="SurE-like"/>
    <property type="match status" value="1"/>
</dbReference>
<keyword evidence="5" id="KW-0378">Hydrolase</keyword>
<dbReference type="PANTHER" id="PTHR30457">
    <property type="entry name" value="5'-NUCLEOTIDASE SURE"/>
    <property type="match status" value="1"/>
</dbReference>
<comment type="caution">
    <text evidence="7">The sequence shown here is derived from an EMBL/GenBank/DDBJ whole genome shotgun (WGS) entry which is preliminary data.</text>
</comment>
<evidence type="ECO:0000256" key="5">
    <source>
        <dbReference type="ARBA" id="ARBA00022801"/>
    </source>
</evidence>
<evidence type="ECO:0000256" key="3">
    <source>
        <dbReference type="ARBA" id="ARBA00022723"/>
    </source>
</evidence>
<dbReference type="Pfam" id="PF01975">
    <property type="entry name" value="SurE"/>
    <property type="match status" value="1"/>
</dbReference>
<sequence length="217" mass="23653">TEMSAVGHAITLSNPLRVRQSKRNGVFFGYGVSGTPSDCVKIAVQEILSQRPDIILSGINLGSNVGINILYSGTASAATEGAFLGFPSVAISLDTKTNPDFSFAARFSRRIIRFVMENGLKEGTALNVNIPAVPEDQIKGISFATQDLGRHRDKYERRKDPRGNVYYWLAGETPVEKSMSNTDLNALTGNGITITPITFDLTDLKEMQRFSSIGFDL</sequence>
<reference evidence="7" key="1">
    <citation type="journal article" date="2014" name="Front. Microbiol.">
        <title>High frequency of phylogenetically diverse reductive dehalogenase-homologous genes in deep subseafloor sedimentary metagenomes.</title>
        <authorList>
            <person name="Kawai M."/>
            <person name="Futagami T."/>
            <person name="Toyoda A."/>
            <person name="Takaki Y."/>
            <person name="Nishi S."/>
            <person name="Hori S."/>
            <person name="Arai W."/>
            <person name="Tsubouchi T."/>
            <person name="Morono Y."/>
            <person name="Uchiyama I."/>
            <person name="Ito T."/>
            <person name="Fujiyama A."/>
            <person name="Inagaki F."/>
            <person name="Takami H."/>
        </authorList>
    </citation>
    <scope>NUCLEOTIDE SEQUENCE</scope>
    <source>
        <strain evidence="7">Expedition CK06-06</strain>
    </source>
</reference>
<dbReference type="GO" id="GO:0046872">
    <property type="term" value="F:metal ion binding"/>
    <property type="evidence" value="ECO:0007669"/>
    <property type="project" value="UniProtKB-KW"/>
</dbReference>
<proteinExistence type="inferred from homology"/>
<dbReference type="PANTHER" id="PTHR30457:SF12">
    <property type="entry name" value="5'_3'-NUCLEOTIDASE SURE"/>
    <property type="match status" value="1"/>
</dbReference>
<dbReference type="AlphaFoldDB" id="X0TKP1"/>
<dbReference type="InterPro" id="IPR036523">
    <property type="entry name" value="SurE-like_sf"/>
</dbReference>
<evidence type="ECO:0000256" key="4">
    <source>
        <dbReference type="ARBA" id="ARBA00022741"/>
    </source>
</evidence>
<dbReference type="InterPro" id="IPR030048">
    <property type="entry name" value="SurE"/>
</dbReference>
<dbReference type="GO" id="GO:0008254">
    <property type="term" value="F:3'-nucleotidase activity"/>
    <property type="evidence" value="ECO:0007669"/>
    <property type="project" value="TreeGrafter"/>
</dbReference>
<accession>X0TKP1</accession>
<keyword evidence="4" id="KW-0547">Nucleotide-binding</keyword>
<evidence type="ECO:0000256" key="1">
    <source>
        <dbReference type="ARBA" id="ARBA00011062"/>
    </source>
</evidence>
<comment type="similarity">
    <text evidence="1">Belongs to the SurE nucleotidase family.</text>
</comment>
<keyword evidence="2" id="KW-0963">Cytoplasm</keyword>
<name>X0TKP1_9ZZZZ</name>
<feature type="domain" description="Survival protein SurE-like phosphatase/nucleotidase" evidence="6">
    <location>
        <begin position="2"/>
        <end position="147"/>
    </location>
</feature>
<feature type="non-terminal residue" evidence="7">
    <location>
        <position position="1"/>
    </location>
</feature>
<dbReference type="EMBL" id="BARS01015280">
    <property type="protein sequence ID" value="GAF88697.1"/>
    <property type="molecule type" value="Genomic_DNA"/>
</dbReference>
<evidence type="ECO:0000313" key="7">
    <source>
        <dbReference type="EMBL" id="GAF88697.1"/>
    </source>
</evidence>
<evidence type="ECO:0000256" key="2">
    <source>
        <dbReference type="ARBA" id="ARBA00022490"/>
    </source>
</evidence>
<keyword evidence="3" id="KW-0479">Metal-binding</keyword>
<dbReference type="NCBIfam" id="TIGR00087">
    <property type="entry name" value="surE"/>
    <property type="match status" value="1"/>
</dbReference>
<organism evidence="7">
    <name type="scientific">marine sediment metagenome</name>
    <dbReference type="NCBI Taxonomy" id="412755"/>
    <lineage>
        <taxon>unclassified sequences</taxon>
        <taxon>metagenomes</taxon>
        <taxon>ecological metagenomes</taxon>
    </lineage>
</organism>
<dbReference type="GO" id="GO:0004309">
    <property type="term" value="F:exopolyphosphatase activity"/>
    <property type="evidence" value="ECO:0007669"/>
    <property type="project" value="TreeGrafter"/>
</dbReference>
<dbReference type="GO" id="GO:0008253">
    <property type="term" value="F:5'-nucleotidase activity"/>
    <property type="evidence" value="ECO:0007669"/>
    <property type="project" value="TreeGrafter"/>
</dbReference>